<keyword evidence="3" id="KW-0472">Membrane</keyword>
<proteinExistence type="predicted"/>
<keyword evidence="1" id="KW-0808">Transferase</keyword>
<dbReference type="InterPro" id="IPR001296">
    <property type="entry name" value="Glyco_trans_1"/>
</dbReference>
<dbReference type="CDD" id="cd03820">
    <property type="entry name" value="GT4_AmsD-like"/>
    <property type="match status" value="1"/>
</dbReference>
<sequence>MAEAPDTDPVAHRDRERPGAPGPRPGADAPREPRPRGTRVRELRRRVRKRLRPRTRMRRGFQRLHPLLRLAALAAVRLLLLPRRAPRPGERLRVRVLLQHAYGTGGTIRTVLNLSGYLARDHDVEIVSVFRRRDEPFFTLSPRVRVRFVDDRRTPPKGAAGRLLSRLPSLLTPIEDASFESMSLWTDLLLVRVLCGPSPDVLIGTRPSLNMLAAELAPRGVVAIGQDHMNLSAYMPGLRREIRRSYPRLAAVSVLTERSRRDYGDELEGGPARIVRIPNALPELPGGPSPREDKVIVAAGRLTRQKGFDLLVRAYEPLAAEHPDWKLRIFGAGPRRNRIKKMIAERGLAGRVELCGRTPDLAGEMTRASMYVLSSRFEGMPMVIIEAMSKGLPVVAFDCPTGPGEMIEHGRNGLLVPAEDVAGLTAALRTLIGDRALRDRLGEGALVSSREYDLDRVGPQWLRLLDELRPAPPRPAAGDARPAPARPPRRPARRRVLVACVLAGLALWALGLLTADS</sequence>
<dbReference type="EMBL" id="JADOUA010000001">
    <property type="protein sequence ID" value="MBG6089055.1"/>
    <property type="molecule type" value="Genomic_DNA"/>
</dbReference>
<feature type="compositionally biased region" description="Basic and acidic residues" evidence="2">
    <location>
        <begin position="29"/>
        <end position="39"/>
    </location>
</feature>
<dbReference type="AlphaFoldDB" id="A0A931DL46"/>
<comment type="caution">
    <text evidence="5">The sequence shown here is derived from an EMBL/GenBank/DDBJ whole genome shotgun (WGS) entry which is preliminary data.</text>
</comment>
<reference evidence="5" key="1">
    <citation type="submission" date="2020-11" db="EMBL/GenBank/DDBJ databases">
        <title>Sequencing the genomes of 1000 actinobacteria strains.</title>
        <authorList>
            <person name="Klenk H.-P."/>
        </authorList>
    </citation>
    <scope>NUCLEOTIDE SEQUENCE</scope>
    <source>
        <strain evidence="5">DSM 43175</strain>
    </source>
</reference>
<evidence type="ECO:0000256" key="2">
    <source>
        <dbReference type="SAM" id="MobiDB-lite"/>
    </source>
</evidence>
<dbReference type="PANTHER" id="PTHR12526:SF627">
    <property type="entry name" value="D-RHAMNOSYLTRANSFERASE WBPZ"/>
    <property type="match status" value="1"/>
</dbReference>
<dbReference type="RefSeq" id="WP_231403803.1">
    <property type="nucleotide sequence ID" value="NZ_JADOUA010000001.1"/>
</dbReference>
<evidence type="ECO:0000259" key="4">
    <source>
        <dbReference type="Pfam" id="PF00534"/>
    </source>
</evidence>
<protein>
    <submittedName>
        <fullName evidence="5">Glycosyltransferase involved in cell wall biosynthesis</fullName>
    </submittedName>
</protein>
<evidence type="ECO:0000256" key="1">
    <source>
        <dbReference type="ARBA" id="ARBA00022679"/>
    </source>
</evidence>
<dbReference type="Gene3D" id="3.40.50.2000">
    <property type="entry name" value="Glycogen Phosphorylase B"/>
    <property type="match status" value="2"/>
</dbReference>
<keyword evidence="3" id="KW-1133">Transmembrane helix</keyword>
<keyword evidence="6" id="KW-1185">Reference proteome</keyword>
<feature type="compositionally biased region" description="Basic and acidic residues" evidence="2">
    <location>
        <begin position="9"/>
        <end position="18"/>
    </location>
</feature>
<keyword evidence="3" id="KW-0812">Transmembrane</keyword>
<organism evidence="5 6">
    <name type="scientific">Actinomadura viridis</name>
    <dbReference type="NCBI Taxonomy" id="58110"/>
    <lineage>
        <taxon>Bacteria</taxon>
        <taxon>Bacillati</taxon>
        <taxon>Actinomycetota</taxon>
        <taxon>Actinomycetes</taxon>
        <taxon>Streptosporangiales</taxon>
        <taxon>Thermomonosporaceae</taxon>
        <taxon>Actinomadura</taxon>
    </lineage>
</organism>
<dbReference type="PANTHER" id="PTHR12526">
    <property type="entry name" value="GLYCOSYLTRANSFERASE"/>
    <property type="match status" value="1"/>
</dbReference>
<dbReference type="Proteomes" id="UP000614047">
    <property type="component" value="Unassembled WGS sequence"/>
</dbReference>
<name>A0A931DL46_9ACTN</name>
<evidence type="ECO:0000313" key="6">
    <source>
        <dbReference type="Proteomes" id="UP000614047"/>
    </source>
</evidence>
<feature type="domain" description="Glycosyl transferase family 1" evidence="4">
    <location>
        <begin position="289"/>
        <end position="445"/>
    </location>
</feature>
<dbReference type="SUPFAM" id="SSF53756">
    <property type="entry name" value="UDP-Glycosyltransferase/glycogen phosphorylase"/>
    <property type="match status" value="1"/>
</dbReference>
<feature type="transmembrane region" description="Helical" evidence="3">
    <location>
        <begin position="496"/>
        <end position="515"/>
    </location>
</feature>
<accession>A0A931DL46</accession>
<gene>
    <name evidence="5" type="ORF">IW256_003168</name>
</gene>
<feature type="region of interest" description="Disordered" evidence="2">
    <location>
        <begin position="1"/>
        <end position="39"/>
    </location>
</feature>
<dbReference type="Pfam" id="PF00534">
    <property type="entry name" value="Glycos_transf_1"/>
    <property type="match status" value="1"/>
</dbReference>
<evidence type="ECO:0000313" key="5">
    <source>
        <dbReference type="EMBL" id="MBG6089055.1"/>
    </source>
</evidence>
<dbReference type="GO" id="GO:0016757">
    <property type="term" value="F:glycosyltransferase activity"/>
    <property type="evidence" value="ECO:0007669"/>
    <property type="project" value="InterPro"/>
</dbReference>
<evidence type="ECO:0000256" key="3">
    <source>
        <dbReference type="SAM" id="Phobius"/>
    </source>
</evidence>